<sequence>MVKIGGAPSEDRWNKLSREELKTLSLEIILERRKIISDMDAKFELLTNESAIHEWHNLVSYFERKIKVLRECFPPYSAEIYISRKDFHYRDILRQFKEFNKRMSYKELYLQLKTESSALEGFISERASLKRKHEECEKHLAEIRKKNEGDRSFLDESKITVTNLTGTIVSEKKAMQREISEMKRNQANAIQRLSELKETLKQKQAMLEETIEQRQKQTEDLKKEVEENSRLKGILNTRKAK</sequence>
<comment type="caution">
    <text evidence="2">The sequence shown here is derived from an EMBL/GenBank/DDBJ whole genome shotgun (WGS) entry which is preliminary data.</text>
</comment>
<gene>
    <name evidence="2" type="ORF">P5673_030026</name>
</gene>
<evidence type="ECO:0000313" key="2">
    <source>
        <dbReference type="EMBL" id="KAK2549485.1"/>
    </source>
</evidence>
<reference evidence="2" key="2">
    <citation type="journal article" date="2023" name="Science">
        <title>Genomic signatures of disease resistance in endangered staghorn corals.</title>
        <authorList>
            <person name="Vollmer S.V."/>
            <person name="Selwyn J.D."/>
            <person name="Despard B.A."/>
            <person name="Roesel C.L."/>
        </authorList>
    </citation>
    <scope>NUCLEOTIDE SEQUENCE</scope>
    <source>
        <strain evidence="2">K2</strain>
    </source>
</reference>
<evidence type="ECO:0000256" key="1">
    <source>
        <dbReference type="SAM" id="MobiDB-lite"/>
    </source>
</evidence>
<proteinExistence type="predicted"/>
<accession>A0AAD9UTX0</accession>
<protein>
    <submittedName>
        <fullName evidence="2">Uncharacterized protein</fullName>
    </submittedName>
</protein>
<feature type="compositionally biased region" description="Basic and acidic residues" evidence="1">
    <location>
        <begin position="215"/>
        <end position="230"/>
    </location>
</feature>
<evidence type="ECO:0000313" key="3">
    <source>
        <dbReference type="Proteomes" id="UP001249851"/>
    </source>
</evidence>
<dbReference type="Proteomes" id="UP001249851">
    <property type="component" value="Unassembled WGS sequence"/>
</dbReference>
<dbReference type="AlphaFoldDB" id="A0AAD9UTX0"/>
<dbReference type="EMBL" id="JARQWQ010000125">
    <property type="protein sequence ID" value="KAK2549485.1"/>
    <property type="molecule type" value="Genomic_DNA"/>
</dbReference>
<name>A0AAD9UTX0_ACRCE</name>
<keyword evidence="3" id="KW-1185">Reference proteome</keyword>
<reference evidence="2" key="1">
    <citation type="journal article" date="2023" name="G3 (Bethesda)">
        <title>Whole genome assembly and annotation of the endangered Caribbean coral Acropora cervicornis.</title>
        <authorList>
            <person name="Selwyn J.D."/>
            <person name="Vollmer S.V."/>
        </authorList>
    </citation>
    <scope>NUCLEOTIDE SEQUENCE</scope>
    <source>
        <strain evidence="2">K2</strain>
    </source>
</reference>
<organism evidence="2 3">
    <name type="scientific">Acropora cervicornis</name>
    <name type="common">Staghorn coral</name>
    <dbReference type="NCBI Taxonomy" id="6130"/>
    <lineage>
        <taxon>Eukaryota</taxon>
        <taxon>Metazoa</taxon>
        <taxon>Cnidaria</taxon>
        <taxon>Anthozoa</taxon>
        <taxon>Hexacorallia</taxon>
        <taxon>Scleractinia</taxon>
        <taxon>Astrocoeniina</taxon>
        <taxon>Acroporidae</taxon>
        <taxon>Acropora</taxon>
    </lineage>
</organism>
<feature type="region of interest" description="Disordered" evidence="1">
    <location>
        <begin position="215"/>
        <end position="241"/>
    </location>
</feature>